<feature type="region of interest" description="Disordered" evidence="1">
    <location>
        <begin position="1"/>
        <end position="29"/>
    </location>
</feature>
<dbReference type="AlphaFoldDB" id="A0A9Q0X3B4"/>
<protein>
    <submittedName>
        <fullName evidence="2">Uncharacterized protein</fullName>
    </submittedName>
</protein>
<gene>
    <name evidence="2" type="ORF">OIU74_002064</name>
</gene>
<accession>A0A9Q0X3B4</accession>
<evidence type="ECO:0000313" key="2">
    <source>
        <dbReference type="EMBL" id="KAJ6778201.1"/>
    </source>
</evidence>
<comment type="caution">
    <text evidence="2">The sequence shown here is derived from an EMBL/GenBank/DDBJ whole genome shotgun (WGS) entry which is preliminary data.</text>
</comment>
<keyword evidence="3" id="KW-1185">Reference proteome</keyword>
<evidence type="ECO:0000256" key="1">
    <source>
        <dbReference type="SAM" id="MobiDB-lite"/>
    </source>
</evidence>
<name>A0A9Q0X3B4_9ROSI</name>
<evidence type="ECO:0000313" key="3">
    <source>
        <dbReference type="Proteomes" id="UP001151752"/>
    </source>
</evidence>
<dbReference type="EMBL" id="JAPFFM010000001">
    <property type="protein sequence ID" value="KAJ6778201.1"/>
    <property type="molecule type" value="Genomic_DNA"/>
</dbReference>
<feature type="compositionally biased region" description="Acidic residues" evidence="1">
    <location>
        <begin position="8"/>
        <end position="21"/>
    </location>
</feature>
<dbReference type="Proteomes" id="UP001151752">
    <property type="component" value="Chromosome 16"/>
</dbReference>
<reference evidence="2" key="2">
    <citation type="journal article" date="2023" name="Int. J. Mol. Sci.">
        <title>De Novo Assembly and Annotation of 11 Diverse Shrub Willow (Salix) Genomes Reveals Novel Gene Organization in Sex-Linked Regions.</title>
        <authorList>
            <person name="Hyden B."/>
            <person name="Feng K."/>
            <person name="Yates T.B."/>
            <person name="Jawdy S."/>
            <person name="Cereghino C."/>
            <person name="Smart L.B."/>
            <person name="Muchero W."/>
        </authorList>
    </citation>
    <scope>NUCLEOTIDE SEQUENCE</scope>
    <source>
        <tissue evidence="2">Shoot tip</tissue>
    </source>
</reference>
<feature type="non-terminal residue" evidence="2">
    <location>
        <position position="56"/>
    </location>
</feature>
<sequence length="56" mass="6299">MLMADKECSEDDEGHFEEDLVDYSTSKDDLPEDLYDTSLVPNFTRVVGNTSPIKGE</sequence>
<organism evidence="2 3">
    <name type="scientific">Salix koriyanagi</name>
    <dbReference type="NCBI Taxonomy" id="2511006"/>
    <lineage>
        <taxon>Eukaryota</taxon>
        <taxon>Viridiplantae</taxon>
        <taxon>Streptophyta</taxon>
        <taxon>Embryophyta</taxon>
        <taxon>Tracheophyta</taxon>
        <taxon>Spermatophyta</taxon>
        <taxon>Magnoliopsida</taxon>
        <taxon>eudicotyledons</taxon>
        <taxon>Gunneridae</taxon>
        <taxon>Pentapetalae</taxon>
        <taxon>rosids</taxon>
        <taxon>fabids</taxon>
        <taxon>Malpighiales</taxon>
        <taxon>Salicaceae</taxon>
        <taxon>Saliceae</taxon>
        <taxon>Salix</taxon>
    </lineage>
</organism>
<proteinExistence type="predicted"/>
<reference evidence="2" key="1">
    <citation type="submission" date="2022-11" db="EMBL/GenBank/DDBJ databases">
        <authorList>
            <person name="Hyden B.L."/>
            <person name="Feng K."/>
            <person name="Yates T."/>
            <person name="Jawdy S."/>
            <person name="Smart L.B."/>
            <person name="Muchero W."/>
        </authorList>
    </citation>
    <scope>NUCLEOTIDE SEQUENCE</scope>
    <source>
        <tissue evidence="2">Shoot tip</tissue>
    </source>
</reference>